<dbReference type="PANTHER" id="PTHR21368">
    <property type="entry name" value="50S RIBOSOMAL PROTEIN L9"/>
    <property type="match status" value="1"/>
</dbReference>
<dbReference type="InterPro" id="IPR020069">
    <property type="entry name" value="Ribosomal_bL9_C"/>
</dbReference>
<gene>
    <name evidence="8 11" type="primary">rplI</name>
    <name evidence="11" type="ORF">BN1048_01640</name>
</gene>
<sequence length="148" mass="16682">MKVIFLKDVKNKGKKGEVKEVASGYAQNFLFKKGLAEEANAVNLKKLDAQKEEVRQQEADDLQAAKDLKAELEGKEVEIKTKAGEDGRLFGSVSSKQVIEAYQKQHGLKLDKRKMDMPDTFKSLGYHKVSIKLHNEVEAELKVHVVEQ</sequence>
<dbReference type="Gene3D" id="3.10.430.100">
    <property type="entry name" value="Ribosomal protein L9, C-terminal domain"/>
    <property type="match status" value="1"/>
</dbReference>
<dbReference type="SUPFAM" id="SSF55658">
    <property type="entry name" value="L9 N-domain-like"/>
    <property type="match status" value="1"/>
</dbReference>
<evidence type="ECO:0000256" key="2">
    <source>
        <dbReference type="ARBA" id="ARBA00010605"/>
    </source>
</evidence>
<dbReference type="EMBL" id="CCSE01000001">
    <property type="protein sequence ID" value="CEA02215.1"/>
    <property type="molecule type" value="Genomic_DNA"/>
</dbReference>
<keyword evidence="5 8" id="KW-0689">Ribosomal protein</keyword>
<dbReference type="GO" id="GO:0003735">
    <property type="term" value="F:structural constituent of ribosome"/>
    <property type="evidence" value="ECO:0007669"/>
    <property type="project" value="InterPro"/>
</dbReference>
<keyword evidence="4 8" id="KW-0694">RNA-binding</keyword>
<dbReference type="InterPro" id="IPR000244">
    <property type="entry name" value="Ribosomal_bL9"/>
</dbReference>
<dbReference type="AlphaFoldDB" id="A0A078M7J2"/>
<evidence type="ECO:0000256" key="9">
    <source>
        <dbReference type="SAM" id="Coils"/>
    </source>
</evidence>
<reference evidence="11 12" key="1">
    <citation type="submission" date="2014-07" db="EMBL/GenBank/DDBJ databases">
        <authorList>
            <person name="Urmite Genomes Urmite Genomes"/>
        </authorList>
    </citation>
    <scope>NUCLEOTIDE SEQUENCE [LARGE SCALE GENOMIC DNA]</scope>
    <source>
        <strain evidence="11 12">13MG44_air</strain>
    </source>
</reference>
<dbReference type="HAMAP" id="MF_00503">
    <property type="entry name" value="Ribosomal_bL9"/>
    <property type="match status" value="1"/>
</dbReference>
<dbReference type="Gene3D" id="3.40.5.10">
    <property type="entry name" value="Ribosomal protein L9, N-terminal domain"/>
    <property type="match status" value="1"/>
</dbReference>
<dbReference type="NCBIfam" id="TIGR00158">
    <property type="entry name" value="L9"/>
    <property type="match status" value="1"/>
</dbReference>
<feature type="coiled-coil region" evidence="9">
    <location>
        <begin position="55"/>
        <end position="85"/>
    </location>
</feature>
<keyword evidence="9" id="KW-0175">Coiled coil</keyword>
<dbReference type="HOGENOM" id="CLU_078938_3_0_9"/>
<dbReference type="PROSITE" id="PS00651">
    <property type="entry name" value="RIBOSOMAL_L9"/>
    <property type="match status" value="1"/>
</dbReference>
<evidence type="ECO:0000256" key="8">
    <source>
        <dbReference type="HAMAP-Rule" id="MF_00503"/>
    </source>
</evidence>
<dbReference type="OrthoDB" id="9788336at2"/>
<dbReference type="FunFam" id="3.40.5.10:FF:000002">
    <property type="entry name" value="50S ribosomal protein L9"/>
    <property type="match status" value="1"/>
</dbReference>
<proteinExistence type="inferred from homology"/>
<dbReference type="InterPro" id="IPR009027">
    <property type="entry name" value="Ribosomal_bL9/RNase_H1_N"/>
</dbReference>
<organism evidence="11 12">
    <name type="scientific">Jeotgalicoccus saudimassiliensis</name>
    <dbReference type="NCBI Taxonomy" id="1461582"/>
    <lineage>
        <taxon>Bacteria</taxon>
        <taxon>Bacillati</taxon>
        <taxon>Bacillota</taxon>
        <taxon>Bacilli</taxon>
        <taxon>Bacillales</taxon>
        <taxon>Staphylococcaceae</taxon>
        <taxon>Jeotgalicoccus</taxon>
    </lineage>
</organism>
<dbReference type="FunFam" id="3.10.430.100:FF:000002">
    <property type="entry name" value="50S ribosomal protein L9"/>
    <property type="match status" value="1"/>
</dbReference>
<dbReference type="InterPro" id="IPR020594">
    <property type="entry name" value="Ribosomal_bL9_bac/chp"/>
</dbReference>
<dbReference type="GO" id="GO:1990904">
    <property type="term" value="C:ribonucleoprotein complex"/>
    <property type="evidence" value="ECO:0007669"/>
    <property type="project" value="UniProtKB-KW"/>
</dbReference>
<accession>A0A078M7J2</accession>
<dbReference type="eggNOG" id="COG0359">
    <property type="taxonomic scope" value="Bacteria"/>
</dbReference>
<comment type="similarity">
    <text evidence="2 8">Belongs to the bacterial ribosomal protein bL9 family.</text>
</comment>
<keyword evidence="3 8" id="KW-0699">rRNA-binding</keyword>
<dbReference type="InterPro" id="IPR036935">
    <property type="entry name" value="Ribosomal_bL9_N_sf"/>
</dbReference>
<name>A0A078M7J2_9STAP</name>
<comment type="function">
    <text evidence="1 8">Binds to the 23S rRNA.</text>
</comment>
<dbReference type="InterPro" id="IPR020070">
    <property type="entry name" value="Ribosomal_bL9_N"/>
</dbReference>
<evidence type="ECO:0000259" key="10">
    <source>
        <dbReference type="PROSITE" id="PS00651"/>
    </source>
</evidence>
<feature type="domain" description="Ribosomal protein L9" evidence="10">
    <location>
        <begin position="13"/>
        <end position="40"/>
    </location>
</feature>
<dbReference type="RefSeq" id="WP_035810163.1">
    <property type="nucleotide sequence ID" value="NZ_CCSE01000001.1"/>
</dbReference>
<keyword evidence="6 8" id="KW-0687">Ribonucleoprotein</keyword>
<dbReference type="GO" id="GO:0019843">
    <property type="term" value="F:rRNA binding"/>
    <property type="evidence" value="ECO:0007669"/>
    <property type="project" value="UniProtKB-UniRule"/>
</dbReference>
<dbReference type="Pfam" id="PF03948">
    <property type="entry name" value="Ribosomal_L9_C"/>
    <property type="match status" value="1"/>
</dbReference>
<evidence type="ECO:0000256" key="6">
    <source>
        <dbReference type="ARBA" id="ARBA00023274"/>
    </source>
</evidence>
<dbReference type="Proteomes" id="UP000044136">
    <property type="component" value="Unassembled WGS sequence"/>
</dbReference>
<keyword evidence="12" id="KW-1185">Reference proteome</keyword>
<dbReference type="GO" id="GO:0005840">
    <property type="term" value="C:ribosome"/>
    <property type="evidence" value="ECO:0007669"/>
    <property type="project" value="UniProtKB-KW"/>
</dbReference>
<dbReference type="GO" id="GO:0006412">
    <property type="term" value="P:translation"/>
    <property type="evidence" value="ECO:0007669"/>
    <property type="project" value="UniProtKB-UniRule"/>
</dbReference>
<evidence type="ECO:0000313" key="12">
    <source>
        <dbReference type="Proteomes" id="UP000044136"/>
    </source>
</evidence>
<dbReference type="InterPro" id="IPR036791">
    <property type="entry name" value="Ribosomal_bL9_C_sf"/>
</dbReference>
<dbReference type="Pfam" id="PF01281">
    <property type="entry name" value="Ribosomal_L9_N"/>
    <property type="match status" value="1"/>
</dbReference>
<dbReference type="SUPFAM" id="SSF55653">
    <property type="entry name" value="Ribosomal protein L9 C-domain"/>
    <property type="match status" value="1"/>
</dbReference>
<evidence type="ECO:0000256" key="5">
    <source>
        <dbReference type="ARBA" id="ARBA00022980"/>
    </source>
</evidence>
<evidence type="ECO:0000256" key="1">
    <source>
        <dbReference type="ARBA" id="ARBA00003058"/>
    </source>
</evidence>
<dbReference type="STRING" id="1461582.BN1048_01640"/>
<protein>
    <recommendedName>
        <fullName evidence="7 8">Large ribosomal subunit protein bL9</fullName>
    </recommendedName>
</protein>
<evidence type="ECO:0000256" key="4">
    <source>
        <dbReference type="ARBA" id="ARBA00022884"/>
    </source>
</evidence>
<evidence type="ECO:0000313" key="11">
    <source>
        <dbReference type="EMBL" id="CEA02215.1"/>
    </source>
</evidence>
<evidence type="ECO:0000256" key="7">
    <source>
        <dbReference type="ARBA" id="ARBA00035292"/>
    </source>
</evidence>
<evidence type="ECO:0000256" key="3">
    <source>
        <dbReference type="ARBA" id="ARBA00022730"/>
    </source>
</evidence>